<sequence>MTELQGEYVPSTAGWVRDQVEAFEASNGTAANVLARTGDPIVVITNRGAKSGKIRKTPLMRVEKDGSYLAVASLGGGPKDPVWVHNFRAHPEVELQDGEVKQAYVARELSGEERAQWWEHAVATWSTYGEYQKKTDRVIPLFLLEPVG</sequence>
<dbReference type="Proteomes" id="UP001501094">
    <property type="component" value="Unassembled WGS sequence"/>
</dbReference>
<dbReference type="Pfam" id="PF04075">
    <property type="entry name" value="F420H2_quin_red"/>
    <property type="match status" value="1"/>
</dbReference>
<comment type="similarity">
    <text evidence="1">Belongs to the F420H(2)-dependent quinone reductase family.</text>
</comment>
<evidence type="ECO:0000256" key="2">
    <source>
        <dbReference type="ARBA" id="ARBA00049106"/>
    </source>
</evidence>
<evidence type="ECO:0000313" key="4">
    <source>
        <dbReference type="Proteomes" id="UP001501094"/>
    </source>
</evidence>
<dbReference type="PANTHER" id="PTHR39428">
    <property type="entry name" value="F420H(2)-DEPENDENT QUINONE REDUCTASE RV1261C"/>
    <property type="match status" value="1"/>
</dbReference>
<reference evidence="3 4" key="1">
    <citation type="journal article" date="2019" name="Int. J. Syst. Evol. Microbiol.">
        <title>The Global Catalogue of Microorganisms (GCM) 10K type strain sequencing project: providing services to taxonomists for standard genome sequencing and annotation.</title>
        <authorList>
            <consortium name="The Broad Institute Genomics Platform"/>
            <consortium name="The Broad Institute Genome Sequencing Center for Infectious Disease"/>
            <person name="Wu L."/>
            <person name="Ma J."/>
        </authorList>
    </citation>
    <scope>NUCLEOTIDE SEQUENCE [LARGE SCALE GENOMIC DNA]</scope>
    <source>
        <strain evidence="3 4">JCM 14326</strain>
    </source>
</reference>
<gene>
    <name evidence="3" type="ORF">GCM10009751_10780</name>
</gene>
<name>A0ABN2N8C3_9MICO</name>
<evidence type="ECO:0000256" key="1">
    <source>
        <dbReference type="ARBA" id="ARBA00008710"/>
    </source>
</evidence>
<comment type="catalytic activity">
    <reaction evidence="2">
        <text>oxidized coenzyme F420-(gamma-L-Glu)(n) + a quinol + H(+) = reduced coenzyme F420-(gamma-L-Glu)(n) + a quinone</text>
        <dbReference type="Rhea" id="RHEA:39663"/>
        <dbReference type="Rhea" id="RHEA-COMP:12939"/>
        <dbReference type="Rhea" id="RHEA-COMP:14378"/>
        <dbReference type="ChEBI" id="CHEBI:15378"/>
        <dbReference type="ChEBI" id="CHEBI:24646"/>
        <dbReference type="ChEBI" id="CHEBI:132124"/>
        <dbReference type="ChEBI" id="CHEBI:133980"/>
        <dbReference type="ChEBI" id="CHEBI:139511"/>
    </reaction>
</comment>
<keyword evidence="4" id="KW-1185">Reference proteome</keyword>
<dbReference type="InterPro" id="IPR004378">
    <property type="entry name" value="F420H2_quin_Rdtase"/>
</dbReference>
<accession>A0ABN2N8C3</accession>
<protein>
    <submittedName>
        <fullName evidence="3">Nitroreductase family deazaflavin-dependent oxidoreductase</fullName>
    </submittedName>
</protein>
<dbReference type="PANTHER" id="PTHR39428:SF3">
    <property type="entry name" value="DEAZAFLAVIN-DEPENDENT NITROREDUCTASE"/>
    <property type="match status" value="1"/>
</dbReference>
<dbReference type="InterPro" id="IPR012349">
    <property type="entry name" value="Split_barrel_FMN-bd"/>
</dbReference>
<comment type="caution">
    <text evidence="3">The sequence shown here is derived from an EMBL/GenBank/DDBJ whole genome shotgun (WGS) entry which is preliminary data.</text>
</comment>
<proteinExistence type="inferred from homology"/>
<evidence type="ECO:0000313" key="3">
    <source>
        <dbReference type="EMBL" id="GAA1855694.1"/>
    </source>
</evidence>
<dbReference type="RefSeq" id="WP_344100342.1">
    <property type="nucleotide sequence ID" value="NZ_BAAANL010000002.1"/>
</dbReference>
<dbReference type="Gene3D" id="2.30.110.10">
    <property type="entry name" value="Electron Transport, Fmn-binding Protein, Chain A"/>
    <property type="match status" value="1"/>
</dbReference>
<dbReference type="EMBL" id="BAAANL010000002">
    <property type="protein sequence ID" value="GAA1855694.1"/>
    <property type="molecule type" value="Genomic_DNA"/>
</dbReference>
<dbReference type="NCBIfam" id="TIGR00026">
    <property type="entry name" value="hi_GC_TIGR00026"/>
    <property type="match status" value="1"/>
</dbReference>
<organism evidence="3 4">
    <name type="scientific">Myceligenerans crystallogenes</name>
    <dbReference type="NCBI Taxonomy" id="316335"/>
    <lineage>
        <taxon>Bacteria</taxon>
        <taxon>Bacillati</taxon>
        <taxon>Actinomycetota</taxon>
        <taxon>Actinomycetes</taxon>
        <taxon>Micrococcales</taxon>
        <taxon>Promicromonosporaceae</taxon>
        <taxon>Myceligenerans</taxon>
    </lineage>
</organism>